<evidence type="ECO:0000256" key="4">
    <source>
        <dbReference type="SAM" id="Phobius"/>
    </source>
</evidence>
<evidence type="ECO:0000313" key="5">
    <source>
        <dbReference type="EMBL" id="CAE8583905.1"/>
    </source>
</evidence>
<keyword evidence="6" id="KW-1185">Reference proteome</keyword>
<dbReference type="InterPro" id="IPR002885">
    <property type="entry name" value="PPR_rpt"/>
</dbReference>
<feature type="transmembrane region" description="Helical" evidence="4">
    <location>
        <begin position="80"/>
        <end position="101"/>
    </location>
</feature>
<evidence type="ECO:0000313" key="6">
    <source>
        <dbReference type="Proteomes" id="UP000654075"/>
    </source>
</evidence>
<dbReference type="PANTHER" id="PTHR47936">
    <property type="entry name" value="PPR_LONG DOMAIN-CONTAINING PROTEIN"/>
    <property type="match status" value="1"/>
</dbReference>
<feature type="repeat" description="PPR" evidence="2">
    <location>
        <begin position="572"/>
        <end position="606"/>
    </location>
</feature>
<evidence type="ECO:0008006" key="7">
    <source>
        <dbReference type="Google" id="ProtNLM"/>
    </source>
</evidence>
<feature type="compositionally biased region" description="Basic and acidic residues" evidence="3">
    <location>
        <begin position="671"/>
        <end position="685"/>
    </location>
</feature>
<dbReference type="OrthoDB" id="442592at2759"/>
<gene>
    <name evidence="5" type="ORF">PGLA1383_LOCUS2851</name>
</gene>
<feature type="repeat" description="PPR" evidence="2">
    <location>
        <begin position="466"/>
        <end position="500"/>
    </location>
</feature>
<dbReference type="NCBIfam" id="TIGR00756">
    <property type="entry name" value="PPR"/>
    <property type="match status" value="1"/>
</dbReference>
<dbReference type="PANTHER" id="PTHR47936:SF1">
    <property type="entry name" value="PENTATRICOPEPTIDE REPEAT-CONTAINING PROTEIN GUN1, CHLOROPLASTIC"/>
    <property type="match status" value="1"/>
</dbReference>
<dbReference type="Proteomes" id="UP000654075">
    <property type="component" value="Unassembled WGS sequence"/>
</dbReference>
<keyword evidence="4" id="KW-0472">Membrane</keyword>
<dbReference type="Pfam" id="PF13812">
    <property type="entry name" value="PPR_3"/>
    <property type="match status" value="1"/>
</dbReference>
<dbReference type="PROSITE" id="PS51375">
    <property type="entry name" value="PPR"/>
    <property type="match status" value="3"/>
</dbReference>
<dbReference type="AlphaFoldDB" id="A0A813D7K7"/>
<feature type="region of interest" description="Disordered" evidence="3">
    <location>
        <begin position="671"/>
        <end position="695"/>
    </location>
</feature>
<keyword evidence="4" id="KW-0812">Transmembrane</keyword>
<dbReference type="Gene3D" id="1.25.40.10">
    <property type="entry name" value="Tetratricopeptide repeat domain"/>
    <property type="match status" value="3"/>
</dbReference>
<dbReference type="InterPro" id="IPR011990">
    <property type="entry name" value="TPR-like_helical_dom_sf"/>
</dbReference>
<proteinExistence type="predicted"/>
<evidence type="ECO:0000256" key="1">
    <source>
        <dbReference type="ARBA" id="ARBA00022737"/>
    </source>
</evidence>
<feature type="repeat" description="PPR" evidence="2">
    <location>
        <begin position="537"/>
        <end position="571"/>
    </location>
</feature>
<protein>
    <recommendedName>
        <fullName evidence="7">Pentatricopeptide repeat-containing protein, chloroplastic</fullName>
    </recommendedName>
</protein>
<comment type="caution">
    <text evidence="5">The sequence shown here is derived from an EMBL/GenBank/DDBJ whole genome shotgun (WGS) entry which is preliminary data.</text>
</comment>
<reference evidence="5" key="1">
    <citation type="submission" date="2021-02" db="EMBL/GenBank/DDBJ databases">
        <authorList>
            <person name="Dougan E. K."/>
            <person name="Rhodes N."/>
            <person name="Thang M."/>
            <person name="Chan C."/>
        </authorList>
    </citation>
    <scope>NUCLEOTIDE SEQUENCE</scope>
</reference>
<evidence type="ECO:0000256" key="3">
    <source>
        <dbReference type="SAM" id="MobiDB-lite"/>
    </source>
</evidence>
<keyword evidence="4" id="KW-1133">Transmembrane helix</keyword>
<keyword evidence="1" id="KW-0677">Repeat</keyword>
<feature type="non-terminal residue" evidence="5">
    <location>
        <position position="1"/>
    </location>
</feature>
<organism evidence="5 6">
    <name type="scientific">Polarella glacialis</name>
    <name type="common">Dinoflagellate</name>
    <dbReference type="NCBI Taxonomy" id="89957"/>
    <lineage>
        <taxon>Eukaryota</taxon>
        <taxon>Sar</taxon>
        <taxon>Alveolata</taxon>
        <taxon>Dinophyceae</taxon>
        <taxon>Suessiales</taxon>
        <taxon>Suessiaceae</taxon>
        <taxon>Polarella</taxon>
    </lineage>
</organism>
<dbReference type="EMBL" id="CAJNNV010000934">
    <property type="protein sequence ID" value="CAE8583905.1"/>
    <property type="molecule type" value="Genomic_DNA"/>
</dbReference>
<name>A0A813D7K7_POLGL</name>
<accession>A0A813D7K7</accession>
<sequence length="747" mass="80757">MRTTAVQEQPPRQNNYNTTLAPAGDLCCEDYAVDHDQGANTWNHVGNGRGSFRKVENYEYVGPGQGQFEVQQVPLIKKAWQTYGACICCLLLVLIIVLLAHHAESVARRRRDNDVSEVSSSSNKVFGSSRDNVFAADAPPPRYECATSEAEWPVPHTIWCCENMGVGCTTTMMRTSPPSTTPPVATTWILVPVHEGGPPWQSATPTLPPAVLRVPDCAGLPSSWNSYEASWCCHHEGLCLTGATPIAADAPPPTAEPAVGLVVQAFDCMQGYENWQGGWSPSKKTWCCGHHNRGCELSQMYECSSGDLSRWSMQQSEWCCRHHAKGCGNVVRMKTLQPGLEDLRDSAQIAVEQHGNRCTHGMGGWNRKRERLYAVASKVPGNVRGCTAEIKELGKESKWEGALVLLDAMQPRQLEPNAITRNAAISACGAGRRWEASLTLLREAASQVWQSGVTGTGEAVAAMSDTTIAYNSAISACARAMRWTAALQTLHGLSLVGLRPDTFSFVSGISALERGGACWDLAIEALRQMRSVRLASDLMACSAAISVCSRDGQALQAVKLLRHMSAEGISPNVVSFSSAVSACARGGEWPLALCLFRSMRSHFQEPNEVSFGACVAACEKGERWEAAISILREARYQRIRPNLVMQNAAISACQRGGHWAQALELLGEAKQRGRGSDGAEGDWKRSSGRKSSGSPVDAITFGAAASACEKGRRWEQALLLRLEMQLAGIETDSVVGNAFISACDKGG</sequence>
<evidence type="ECO:0000256" key="2">
    <source>
        <dbReference type="PROSITE-ProRule" id="PRU00708"/>
    </source>
</evidence>